<gene>
    <name evidence="3" type="ORF">IXC47_18120</name>
</gene>
<organism evidence="3 4">
    <name type="scientific">Herminiimonas contaminans</name>
    <dbReference type="NCBI Taxonomy" id="1111140"/>
    <lineage>
        <taxon>Bacteria</taxon>
        <taxon>Pseudomonadati</taxon>
        <taxon>Pseudomonadota</taxon>
        <taxon>Betaproteobacteria</taxon>
        <taxon>Burkholderiales</taxon>
        <taxon>Oxalobacteraceae</taxon>
        <taxon>Herminiimonas</taxon>
    </lineage>
</organism>
<name>A0ABS0EXN1_9BURK</name>
<feature type="domain" description="GGDEF" evidence="2">
    <location>
        <begin position="227"/>
        <end position="360"/>
    </location>
</feature>
<dbReference type="EMBL" id="JADOEL010000022">
    <property type="protein sequence ID" value="MBF8179605.1"/>
    <property type="molecule type" value="Genomic_DNA"/>
</dbReference>
<dbReference type="SMART" id="SM00267">
    <property type="entry name" value="GGDEF"/>
    <property type="match status" value="1"/>
</dbReference>
<dbReference type="Gene3D" id="3.30.70.270">
    <property type="match status" value="1"/>
</dbReference>
<keyword evidence="1" id="KW-0812">Transmembrane</keyword>
<evidence type="ECO:0000313" key="4">
    <source>
        <dbReference type="Proteomes" id="UP000657372"/>
    </source>
</evidence>
<feature type="transmembrane region" description="Helical" evidence="1">
    <location>
        <begin position="95"/>
        <end position="114"/>
    </location>
</feature>
<proteinExistence type="predicted"/>
<dbReference type="RefSeq" id="WP_175625319.1">
    <property type="nucleotide sequence ID" value="NZ_JADOEL010000022.1"/>
</dbReference>
<dbReference type="PANTHER" id="PTHR46663:SF2">
    <property type="entry name" value="GGDEF DOMAIN-CONTAINING PROTEIN"/>
    <property type="match status" value="1"/>
</dbReference>
<feature type="transmembrane region" description="Helical" evidence="1">
    <location>
        <begin position="53"/>
        <end position="75"/>
    </location>
</feature>
<sequence length="360" mass="39148">MRSFRWLSSFAPQPSAIGTELGQARFRVLNVTPFCLYLILAAHFEWQAVPASVVIGAAGYIAYALIWIAVVRFSLFNANVRRTLATVLDQALPALGMYLAGFLAGLVAWVPALGSIGNGLRFGTRYTWLSSVVGGSLLSIAFYFSTDWRSIPGVATGIVLINVLVPLYVVVLVKRLEQDKQEFEQRAAHFEEATKHDHLTGLLNRAGFADVFDDLFRSLKSRIDGKEVSAVLLLDLDGFKAINDGCGHAAGDETLQKVAVALTGCVRASDRVARLGGDEFGVLLRHVSQPQDVDLVAEKILAAIAEVSAPRSDLRLGASIGICVLPHPDLQTYDEILKAADRLMYEAKASGKKQFRKMTA</sequence>
<dbReference type="PANTHER" id="PTHR46663">
    <property type="entry name" value="DIGUANYLATE CYCLASE DGCT-RELATED"/>
    <property type="match status" value="1"/>
</dbReference>
<evidence type="ECO:0000256" key="1">
    <source>
        <dbReference type="SAM" id="Phobius"/>
    </source>
</evidence>
<protein>
    <submittedName>
        <fullName evidence="3">GGDEF domain-containing protein</fullName>
    </submittedName>
</protein>
<dbReference type="InterPro" id="IPR043128">
    <property type="entry name" value="Rev_trsase/Diguanyl_cyclase"/>
</dbReference>
<accession>A0ABS0EXN1</accession>
<dbReference type="CDD" id="cd01949">
    <property type="entry name" value="GGDEF"/>
    <property type="match status" value="1"/>
</dbReference>
<dbReference type="NCBIfam" id="TIGR00254">
    <property type="entry name" value="GGDEF"/>
    <property type="match status" value="1"/>
</dbReference>
<dbReference type="SUPFAM" id="SSF55073">
    <property type="entry name" value="Nucleotide cyclase"/>
    <property type="match status" value="1"/>
</dbReference>
<dbReference type="Proteomes" id="UP000657372">
    <property type="component" value="Unassembled WGS sequence"/>
</dbReference>
<feature type="transmembrane region" description="Helical" evidence="1">
    <location>
        <begin position="151"/>
        <end position="173"/>
    </location>
</feature>
<reference evidence="3 4" key="1">
    <citation type="submission" date="2020-11" db="EMBL/GenBank/DDBJ databases">
        <title>WGS of Herminiimonas contaminans strain Marseille-Q4544 isolated from planarians Schmidtea mediterranea.</title>
        <authorList>
            <person name="Kangale L."/>
        </authorList>
    </citation>
    <scope>NUCLEOTIDE SEQUENCE [LARGE SCALE GENOMIC DNA]</scope>
    <source>
        <strain evidence="3 4">Marseille-Q4544</strain>
    </source>
</reference>
<dbReference type="Pfam" id="PF00990">
    <property type="entry name" value="GGDEF"/>
    <property type="match status" value="1"/>
</dbReference>
<dbReference type="InterPro" id="IPR029787">
    <property type="entry name" value="Nucleotide_cyclase"/>
</dbReference>
<evidence type="ECO:0000259" key="2">
    <source>
        <dbReference type="PROSITE" id="PS50887"/>
    </source>
</evidence>
<comment type="caution">
    <text evidence="3">The sequence shown here is derived from an EMBL/GenBank/DDBJ whole genome shotgun (WGS) entry which is preliminary data.</text>
</comment>
<keyword evidence="1" id="KW-0472">Membrane</keyword>
<evidence type="ECO:0000313" key="3">
    <source>
        <dbReference type="EMBL" id="MBF8179605.1"/>
    </source>
</evidence>
<dbReference type="InterPro" id="IPR052163">
    <property type="entry name" value="DGC-Regulatory_Protein"/>
</dbReference>
<feature type="transmembrane region" description="Helical" evidence="1">
    <location>
        <begin position="126"/>
        <end position="145"/>
    </location>
</feature>
<dbReference type="InterPro" id="IPR000160">
    <property type="entry name" value="GGDEF_dom"/>
</dbReference>
<keyword evidence="1" id="KW-1133">Transmembrane helix</keyword>
<dbReference type="PROSITE" id="PS50887">
    <property type="entry name" value="GGDEF"/>
    <property type="match status" value="1"/>
</dbReference>
<keyword evidence="4" id="KW-1185">Reference proteome</keyword>